<dbReference type="CDD" id="cd06257">
    <property type="entry name" value="DnaJ"/>
    <property type="match status" value="1"/>
</dbReference>
<organism evidence="5 6">
    <name type="scientific">Breznakia pachnodae</name>
    <dbReference type="NCBI Taxonomy" id="265178"/>
    <lineage>
        <taxon>Bacteria</taxon>
        <taxon>Bacillati</taxon>
        <taxon>Bacillota</taxon>
        <taxon>Erysipelotrichia</taxon>
        <taxon>Erysipelotrichales</taxon>
        <taxon>Erysipelotrichaceae</taxon>
        <taxon>Breznakia</taxon>
    </lineage>
</organism>
<keyword evidence="3" id="KW-0472">Membrane</keyword>
<sequence>MAKKDYYLVLGVPKTATADEIKRAYRKLARKYHPDVSTEPDAEAKIKEVNEAYDVLSNPEKKQAYDQYGHAGEQMRQQQHQQQAYGAYGQFTSMDDIFEAFFRASGAQQQQQRQGQGQNYQQRQQYQYQQRRSNPFSFIIQIFIWSFILRLIFSFFFI</sequence>
<dbReference type="Proteomes" id="UP001230220">
    <property type="component" value="Unassembled WGS sequence"/>
</dbReference>
<keyword evidence="1" id="KW-0235">DNA replication</keyword>
<accession>A0ABU0E658</accession>
<keyword evidence="2" id="KW-0143">Chaperone</keyword>
<dbReference type="PROSITE" id="PS50076">
    <property type="entry name" value="DNAJ_2"/>
    <property type="match status" value="1"/>
</dbReference>
<dbReference type="RefSeq" id="WP_370872562.1">
    <property type="nucleotide sequence ID" value="NZ_JAUSUR010000006.1"/>
</dbReference>
<evidence type="ECO:0000256" key="3">
    <source>
        <dbReference type="SAM" id="Phobius"/>
    </source>
</evidence>
<evidence type="ECO:0000259" key="4">
    <source>
        <dbReference type="PROSITE" id="PS50076"/>
    </source>
</evidence>
<dbReference type="InterPro" id="IPR001623">
    <property type="entry name" value="DnaJ_domain"/>
</dbReference>
<proteinExistence type="predicted"/>
<protein>
    <submittedName>
        <fullName evidence="5">DnaJ-class molecular chaperone</fullName>
    </submittedName>
</protein>
<keyword evidence="3" id="KW-1133">Transmembrane helix</keyword>
<name>A0ABU0E658_9FIRM</name>
<dbReference type="PRINTS" id="PR00625">
    <property type="entry name" value="JDOMAIN"/>
</dbReference>
<dbReference type="PANTHER" id="PTHR43096">
    <property type="entry name" value="DNAJ HOMOLOG 1, MITOCHONDRIAL-RELATED"/>
    <property type="match status" value="1"/>
</dbReference>
<reference evidence="5 6" key="1">
    <citation type="submission" date="2023-07" db="EMBL/GenBank/DDBJ databases">
        <title>Genomic Encyclopedia of Type Strains, Phase IV (KMG-IV): sequencing the most valuable type-strain genomes for metagenomic binning, comparative biology and taxonomic classification.</title>
        <authorList>
            <person name="Goeker M."/>
        </authorList>
    </citation>
    <scope>NUCLEOTIDE SEQUENCE [LARGE SCALE GENOMIC DNA]</scope>
    <source>
        <strain evidence="5 6">DSM 16784</strain>
    </source>
</reference>
<dbReference type="EMBL" id="JAUSUR010000006">
    <property type="protein sequence ID" value="MDQ0362386.1"/>
    <property type="molecule type" value="Genomic_DNA"/>
</dbReference>
<feature type="transmembrane region" description="Helical" evidence="3">
    <location>
        <begin position="136"/>
        <end position="157"/>
    </location>
</feature>
<dbReference type="Pfam" id="PF00226">
    <property type="entry name" value="DnaJ"/>
    <property type="match status" value="1"/>
</dbReference>
<keyword evidence="3" id="KW-0812">Transmembrane</keyword>
<dbReference type="InterPro" id="IPR036869">
    <property type="entry name" value="J_dom_sf"/>
</dbReference>
<evidence type="ECO:0000256" key="2">
    <source>
        <dbReference type="ARBA" id="ARBA00023186"/>
    </source>
</evidence>
<dbReference type="SUPFAM" id="SSF46565">
    <property type="entry name" value="Chaperone J-domain"/>
    <property type="match status" value="1"/>
</dbReference>
<evidence type="ECO:0000313" key="6">
    <source>
        <dbReference type="Proteomes" id="UP001230220"/>
    </source>
</evidence>
<dbReference type="SMART" id="SM00271">
    <property type="entry name" value="DnaJ"/>
    <property type="match status" value="1"/>
</dbReference>
<evidence type="ECO:0000313" key="5">
    <source>
        <dbReference type="EMBL" id="MDQ0362386.1"/>
    </source>
</evidence>
<gene>
    <name evidence="5" type="ORF">J2S15_003140</name>
</gene>
<comment type="caution">
    <text evidence="5">The sequence shown here is derived from an EMBL/GenBank/DDBJ whole genome shotgun (WGS) entry which is preliminary data.</text>
</comment>
<keyword evidence="6" id="KW-1185">Reference proteome</keyword>
<dbReference type="PANTHER" id="PTHR43096:SF52">
    <property type="entry name" value="DNAJ HOMOLOG 1, MITOCHONDRIAL-RELATED"/>
    <property type="match status" value="1"/>
</dbReference>
<dbReference type="Gene3D" id="1.10.287.110">
    <property type="entry name" value="DnaJ domain"/>
    <property type="match status" value="1"/>
</dbReference>
<feature type="domain" description="J" evidence="4">
    <location>
        <begin position="5"/>
        <end position="69"/>
    </location>
</feature>
<evidence type="ECO:0000256" key="1">
    <source>
        <dbReference type="ARBA" id="ARBA00022705"/>
    </source>
</evidence>